<evidence type="ECO:0000256" key="1">
    <source>
        <dbReference type="ARBA" id="ARBA00004141"/>
    </source>
</evidence>
<keyword evidence="4" id="KW-0472">Membrane</keyword>
<dbReference type="InterPro" id="IPR046483">
    <property type="entry name" value="DUF6576"/>
</dbReference>
<dbReference type="AlphaFoldDB" id="A0A2X2IZU1"/>
<name>A0A2X2IZU1_SPHMU</name>
<dbReference type="GeneID" id="97182772"/>
<evidence type="ECO:0000259" key="5">
    <source>
        <dbReference type="Pfam" id="PF01694"/>
    </source>
</evidence>
<dbReference type="Gene3D" id="1.20.1540.10">
    <property type="entry name" value="Rhomboid-like"/>
    <property type="match status" value="1"/>
</dbReference>
<dbReference type="GO" id="GO:0004252">
    <property type="term" value="F:serine-type endopeptidase activity"/>
    <property type="evidence" value="ECO:0007669"/>
    <property type="project" value="InterPro"/>
</dbReference>
<dbReference type="SUPFAM" id="SSF144091">
    <property type="entry name" value="Rhomboid-like"/>
    <property type="match status" value="1"/>
</dbReference>
<proteinExistence type="predicted"/>
<evidence type="ECO:0000256" key="3">
    <source>
        <dbReference type="ARBA" id="ARBA00022989"/>
    </source>
</evidence>
<dbReference type="RefSeq" id="WP_112375008.1">
    <property type="nucleotide sequence ID" value="NZ_CP069793.1"/>
</dbReference>
<dbReference type="InterPro" id="IPR035952">
    <property type="entry name" value="Rhomboid-like_sf"/>
</dbReference>
<evidence type="ECO:0000256" key="2">
    <source>
        <dbReference type="ARBA" id="ARBA00022692"/>
    </source>
</evidence>
<gene>
    <name evidence="7" type="ORF">NCTC11343_02844</name>
</gene>
<reference evidence="7 8" key="1">
    <citation type="submission" date="2018-06" db="EMBL/GenBank/DDBJ databases">
        <authorList>
            <consortium name="Pathogen Informatics"/>
            <person name="Doyle S."/>
        </authorList>
    </citation>
    <scope>NUCLEOTIDE SEQUENCE [LARGE SCALE GENOMIC DNA]</scope>
    <source>
        <strain evidence="7 8">NCTC11343</strain>
    </source>
</reference>
<dbReference type="Pfam" id="PF01694">
    <property type="entry name" value="Rhomboid"/>
    <property type="match status" value="1"/>
</dbReference>
<feature type="domain" description="Peptidase S54 rhomboid" evidence="5">
    <location>
        <begin position="70"/>
        <end position="208"/>
    </location>
</feature>
<accession>A0A2X2IZU1</accession>
<dbReference type="Proteomes" id="UP000251241">
    <property type="component" value="Unassembled WGS sequence"/>
</dbReference>
<sequence>MNNIGLKDFWRQTYKTGSPVPLVISIQVCLFVLIYFLDLLFELKIVPQSFLEPTVRLLSLPSNFSSFIAQPWSLVTSNFVYVKLWTILFDSLWLYWVGQIFFTFLNTRQFLFVYIASWLLGSVLYMGFGSLIPMPSNLQLMGGSLPLAAVLAAIVTLVPKYELRLLLLGNIKLNLVAIVYFGLEFLALTMTNRPAAISYFAVVLFGMGFTYALKSGMDWSTIFQKKQQKPAKMKVVVGNNIQTNRKHRYDLPNQDEIDAILDKISISGYDSLTNHEKETLFRASNSGDKVDG</sequence>
<dbReference type="GO" id="GO:0016020">
    <property type="term" value="C:membrane"/>
    <property type="evidence" value="ECO:0007669"/>
    <property type="project" value="UniProtKB-SubCell"/>
</dbReference>
<evidence type="ECO:0000313" key="7">
    <source>
        <dbReference type="EMBL" id="SPZ87318.1"/>
    </source>
</evidence>
<organism evidence="7 8">
    <name type="scientific">Sphingobacterium multivorum</name>
    <dbReference type="NCBI Taxonomy" id="28454"/>
    <lineage>
        <taxon>Bacteria</taxon>
        <taxon>Pseudomonadati</taxon>
        <taxon>Bacteroidota</taxon>
        <taxon>Sphingobacteriia</taxon>
        <taxon>Sphingobacteriales</taxon>
        <taxon>Sphingobacteriaceae</taxon>
        <taxon>Sphingobacterium</taxon>
    </lineage>
</organism>
<evidence type="ECO:0000256" key="4">
    <source>
        <dbReference type="ARBA" id="ARBA00023136"/>
    </source>
</evidence>
<comment type="subcellular location">
    <subcellularLocation>
        <location evidence="1">Membrane</location>
        <topology evidence="1">Multi-pass membrane protein</topology>
    </subcellularLocation>
</comment>
<dbReference type="Pfam" id="PF20216">
    <property type="entry name" value="DUF6576"/>
    <property type="match status" value="1"/>
</dbReference>
<protein>
    <submittedName>
        <fullName evidence="7">Rhomboid family</fullName>
    </submittedName>
</protein>
<evidence type="ECO:0000259" key="6">
    <source>
        <dbReference type="Pfam" id="PF20216"/>
    </source>
</evidence>
<keyword evidence="3" id="KW-1133">Transmembrane helix</keyword>
<dbReference type="InterPro" id="IPR022764">
    <property type="entry name" value="Peptidase_S54_rhomboid_dom"/>
</dbReference>
<keyword evidence="2" id="KW-0812">Transmembrane</keyword>
<feature type="domain" description="DUF6576" evidence="6">
    <location>
        <begin position="253"/>
        <end position="285"/>
    </location>
</feature>
<dbReference type="EMBL" id="UAUU01000009">
    <property type="protein sequence ID" value="SPZ87318.1"/>
    <property type="molecule type" value="Genomic_DNA"/>
</dbReference>
<evidence type="ECO:0000313" key="8">
    <source>
        <dbReference type="Proteomes" id="UP000251241"/>
    </source>
</evidence>